<sequence length="776" mass="85173">MKKLFILSILFFSVSFSAQTDYSASWEDFYSYNNVKDFVKVDDVIYALSDNAVFTYDVVTKEIEKLSSVQGLSGETTSSIHYNSAFRRLVIGYENGLVEVVDEDGIITISSDIVSFNQSGEKSINDITEYNGKLYLSTPFAIVVYDIDRLEFGDTYFIGSGSSAIRINATTVLNDVIYAATEDGIYTADINNTSLIDFNNWNQQFNGNYFKELVTFNNKVFTISGSKLYEINGSVLNERRDFSQPIISIKSSASFLTVTLGQNSVIFDTALNTAFQFNTTPDFNFTLNNSFFEDDTIFLATTEFGVLQSNSTSVDYLEIHPEGPLENDVFSIAASNNNVWVVYGGYTDVYAVIQNRKGFSHFNGENWLNTKFDVNYPVIDLNHISIDPNAENRVYISSFGQTDDINSVSTGGLLVVENDEIKTFYNHNNSNSAIERNNPDNAYIRVSGTVFDSQGNLWITNIGVDNELVKFSASGNWSNFDMRSVETDATKAGLSEIDIDSNNSLWYGSRGNGVYVFNENGNRKKALIATPNLGNLPDANVEAVAVDGSNRVWIGTRSGLVMYSNASGVFEDATPNANAVVINGNEEGFGERLLGDQRVNSIVVDGADNKWFGTDNGGVIYTNPNGQTTLANFSMDNSPLPSNKIVKIAVDDSTGKVYFATNNGIVVYNSKVAPFGDVIPDIYAYPNPALKNHETVTIDGRNGTHLPKGTNVKIIDVAGNLVYETNVVEGQELQGGKVVWDKKNLAGTNVASGIYIVLLSNEDATETGVTKIAIVN</sequence>
<dbReference type="SUPFAM" id="SSF101898">
    <property type="entry name" value="NHL repeat"/>
    <property type="match status" value="1"/>
</dbReference>
<comment type="caution">
    <text evidence="3">The sequence shown here is derived from an EMBL/GenBank/DDBJ whole genome shotgun (WGS) entry which is preliminary data.</text>
</comment>
<dbReference type="Gene3D" id="2.130.10.10">
    <property type="entry name" value="YVTN repeat-like/Quinoprotein amine dehydrogenase"/>
    <property type="match status" value="3"/>
</dbReference>
<gene>
    <name evidence="3" type="ORF">QWY81_15705</name>
</gene>
<feature type="signal peptide" evidence="1">
    <location>
        <begin position="1"/>
        <end position="18"/>
    </location>
</feature>
<dbReference type="Gene3D" id="2.60.40.4070">
    <property type="match status" value="1"/>
</dbReference>
<dbReference type="Pfam" id="PF21544">
    <property type="entry name" value="PorZ_N_b_propeller"/>
    <property type="match status" value="1"/>
</dbReference>
<dbReference type="InterPro" id="IPR015943">
    <property type="entry name" value="WD40/YVTN_repeat-like_dom_sf"/>
</dbReference>
<organism evidence="3 4">
    <name type="scientific">Polaribacter sejongensis</name>
    <dbReference type="NCBI Taxonomy" id="985043"/>
    <lineage>
        <taxon>Bacteria</taxon>
        <taxon>Pseudomonadati</taxon>
        <taxon>Bacteroidota</taxon>
        <taxon>Flavobacteriia</taxon>
        <taxon>Flavobacteriales</taxon>
        <taxon>Flavobacteriaceae</taxon>
    </lineage>
</organism>
<evidence type="ECO:0000313" key="3">
    <source>
        <dbReference type="EMBL" id="MDN3620911.1"/>
    </source>
</evidence>
<dbReference type="Proteomes" id="UP001228636">
    <property type="component" value="Unassembled WGS sequence"/>
</dbReference>
<dbReference type="AlphaFoldDB" id="A0AAJ1R0F9"/>
<keyword evidence="1" id="KW-0732">Signal</keyword>
<reference evidence="3 4" key="1">
    <citation type="journal article" date="2014" name="Int. J. Syst. Evol. Microbiol.">
        <title>Complete genome sequence of Corynebacterium casei LMG S-19264T (=DSM 44701T), isolated from a smear-ripened cheese.</title>
        <authorList>
            <consortium name="US DOE Joint Genome Institute (JGI-PGF)"/>
            <person name="Walter F."/>
            <person name="Albersmeier A."/>
            <person name="Kalinowski J."/>
            <person name="Ruckert C."/>
        </authorList>
    </citation>
    <scope>NUCLEOTIDE SEQUENCE [LARGE SCALE GENOMIC DNA]</scope>
    <source>
        <strain evidence="3 4">CECT 8670</strain>
    </source>
</reference>
<dbReference type="EMBL" id="JAUFQH010000016">
    <property type="protein sequence ID" value="MDN3620911.1"/>
    <property type="molecule type" value="Genomic_DNA"/>
</dbReference>
<proteinExistence type="predicted"/>
<evidence type="ECO:0000259" key="2">
    <source>
        <dbReference type="Pfam" id="PF21544"/>
    </source>
</evidence>
<evidence type="ECO:0000313" key="4">
    <source>
        <dbReference type="Proteomes" id="UP001228636"/>
    </source>
</evidence>
<accession>A0AAJ1R0F9</accession>
<protein>
    <recommendedName>
        <fullName evidence="2">PorZ N-terminal beta-propeller domain-containing protein</fullName>
    </recommendedName>
</protein>
<evidence type="ECO:0000256" key="1">
    <source>
        <dbReference type="SAM" id="SignalP"/>
    </source>
</evidence>
<feature type="domain" description="PorZ N-terminal beta-propeller" evidence="2">
    <location>
        <begin position="45"/>
        <end position="202"/>
    </location>
</feature>
<dbReference type="RefSeq" id="WP_261972274.1">
    <property type="nucleotide sequence ID" value="NZ_CP103460.1"/>
</dbReference>
<feature type="chain" id="PRO_5042496084" description="PorZ N-terminal beta-propeller domain-containing protein" evidence="1">
    <location>
        <begin position="19"/>
        <end position="776"/>
    </location>
</feature>
<dbReference type="InterPro" id="IPR048954">
    <property type="entry name" value="PorZ_N"/>
</dbReference>
<name>A0AAJ1R0F9_9FLAO</name>